<proteinExistence type="inferred from homology"/>
<keyword evidence="4 8" id="KW-0653">Protein transport</keyword>
<comment type="function">
    <text evidence="8">May be involved in fusion of retrograde transport vesicles derived from an endocytic compartment with the Golgi complex.</text>
</comment>
<comment type="caution">
    <text evidence="9">The sequence shown here is derived from an EMBL/GenBank/DDBJ whole genome shotgun (WGS) entry which is preliminary data.</text>
</comment>
<keyword evidence="10" id="KW-1185">Reference proteome</keyword>
<name>A0ABR2KLL0_9EUKA</name>
<dbReference type="PANTHER" id="PTHR23137">
    <property type="entry name" value="VESICLE TRANSPORT PROTEIN-RELATED"/>
    <property type="match status" value="1"/>
</dbReference>
<evidence type="ECO:0000256" key="5">
    <source>
        <dbReference type="ARBA" id="ARBA00022989"/>
    </source>
</evidence>
<feature type="transmembrane region" description="Helical" evidence="8">
    <location>
        <begin position="91"/>
        <end position="109"/>
    </location>
</feature>
<organism evidence="9 10">
    <name type="scientific">Tritrichomonas musculus</name>
    <dbReference type="NCBI Taxonomy" id="1915356"/>
    <lineage>
        <taxon>Eukaryota</taxon>
        <taxon>Metamonada</taxon>
        <taxon>Parabasalia</taxon>
        <taxon>Tritrichomonadida</taxon>
        <taxon>Tritrichomonadidae</taxon>
        <taxon>Tritrichomonas</taxon>
    </lineage>
</organism>
<accession>A0ABR2KLL0</accession>
<evidence type="ECO:0000256" key="3">
    <source>
        <dbReference type="ARBA" id="ARBA00022692"/>
    </source>
</evidence>
<keyword evidence="5 8" id="KW-1133">Transmembrane helix</keyword>
<evidence type="ECO:0000256" key="7">
    <source>
        <dbReference type="ARBA" id="ARBA00025800"/>
    </source>
</evidence>
<sequence>MAEILTTMTDITTTDEGSGCFHLTYSERIIGFGITAACAFFAGILSIVALFILNLRKFSVLFSVSTILFFVSLGLLVGCKRLLSSCSDKKRLISSLCLIFGMLFTLFFGAIKRSIILSIIGLAIETLSYLYFALSYIPGGTRLFHLLIF</sequence>
<comment type="subcellular location">
    <subcellularLocation>
        <location evidence="1 8">Membrane</location>
        <topology evidence="1 8">Multi-pass membrane protein</topology>
    </subcellularLocation>
</comment>
<feature type="transmembrane region" description="Helical" evidence="8">
    <location>
        <begin position="29"/>
        <end position="52"/>
    </location>
</feature>
<dbReference type="InterPro" id="IPR007305">
    <property type="entry name" value="Vesicle_transpt_Got1/SFT2"/>
</dbReference>
<keyword evidence="2 8" id="KW-0813">Transport</keyword>
<dbReference type="InterPro" id="IPR011691">
    <property type="entry name" value="Vesicle_transpt_SFT2"/>
</dbReference>
<dbReference type="Pfam" id="PF04178">
    <property type="entry name" value="Got1"/>
    <property type="match status" value="1"/>
</dbReference>
<protein>
    <recommendedName>
        <fullName evidence="8">Vesicle transport protein</fullName>
    </recommendedName>
</protein>
<dbReference type="EMBL" id="JAPFFF010000004">
    <property type="protein sequence ID" value="KAK8891979.1"/>
    <property type="molecule type" value="Genomic_DNA"/>
</dbReference>
<keyword evidence="6 8" id="KW-0472">Membrane</keyword>
<dbReference type="Proteomes" id="UP001470230">
    <property type="component" value="Unassembled WGS sequence"/>
</dbReference>
<evidence type="ECO:0000256" key="6">
    <source>
        <dbReference type="ARBA" id="ARBA00023136"/>
    </source>
</evidence>
<feature type="transmembrane region" description="Helical" evidence="8">
    <location>
        <begin position="115"/>
        <end position="137"/>
    </location>
</feature>
<reference evidence="9 10" key="1">
    <citation type="submission" date="2024-04" db="EMBL/GenBank/DDBJ databases">
        <title>Tritrichomonas musculus Genome.</title>
        <authorList>
            <person name="Alves-Ferreira E."/>
            <person name="Grigg M."/>
            <person name="Lorenzi H."/>
            <person name="Galac M."/>
        </authorList>
    </citation>
    <scope>NUCLEOTIDE SEQUENCE [LARGE SCALE GENOMIC DNA]</scope>
    <source>
        <strain evidence="9 10">EAF2021</strain>
    </source>
</reference>
<evidence type="ECO:0000256" key="4">
    <source>
        <dbReference type="ARBA" id="ARBA00022927"/>
    </source>
</evidence>
<evidence type="ECO:0000256" key="1">
    <source>
        <dbReference type="ARBA" id="ARBA00004141"/>
    </source>
</evidence>
<evidence type="ECO:0000313" key="9">
    <source>
        <dbReference type="EMBL" id="KAK8891979.1"/>
    </source>
</evidence>
<keyword evidence="3 8" id="KW-0812">Transmembrane</keyword>
<dbReference type="PANTHER" id="PTHR23137:SF6">
    <property type="entry name" value="VESICLE TRANSPORT PROTEIN"/>
    <property type="match status" value="1"/>
</dbReference>
<evidence type="ECO:0000256" key="2">
    <source>
        <dbReference type="ARBA" id="ARBA00022448"/>
    </source>
</evidence>
<evidence type="ECO:0000313" key="10">
    <source>
        <dbReference type="Proteomes" id="UP001470230"/>
    </source>
</evidence>
<comment type="similarity">
    <text evidence="7 8">Belongs to the SFT2 family.</text>
</comment>
<evidence type="ECO:0000256" key="8">
    <source>
        <dbReference type="RuleBase" id="RU363111"/>
    </source>
</evidence>
<feature type="transmembrane region" description="Helical" evidence="8">
    <location>
        <begin position="58"/>
        <end position="79"/>
    </location>
</feature>
<gene>
    <name evidence="9" type="ORF">M9Y10_029201</name>
</gene>